<evidence type="ECO:0008006" key="4">
    <source>
        <dbReference type="Google" id="ProtNLM"/>
    </source>
</evidence>
<dbReference type="AlphaFoldDB" id="A0A8J3EM29"/>
<dbReference type="Pfam" id="PF10368">
    <property type="entry name" value="YkyA"/>
    <property type="match status" value="1"/>
</dbReference>
<accession>A0A8J3EM29</accession>
<dbReference type="PROSITE" id="PS51257">
    <property type="entry name" value="PROKAR_LIPOPROTEIN"/>
    <property type="match status" value="1"/>
</dbReference>
<dbReference type="EMBL" id="BMFV01000013">
    <property type="protein sequence ID" value="GGH81829.1"/>
    <property type="molecule type" value="Genomic_DNA"/>
</dbReference>
<keyword evidence="3" id="KW-1185">Reference proteome</keyword>
<reference evidence="2" key="1">
    <citation type="journal article" date="2014" name="Int. J. Syst. Evol. Microbiol.">
        <title>Complete genome sequence of Corynebacterium casei LMG S-19264T (=DSM 44701T), isolated from a smear-ripened cheese.</title>
        <authorList>
            <consortium name="US DOE Joint Genome Institute (JGI-PGF)"/>
            <person name="Walter F."/>
            <person name="Albersmeier A."/>
            <person name="Kalinowski J."/>
            <person name="Ruckert C."/>
        </authorList>
    </citation>
    <scope>NUCLEOTIDE SEQUENCE</scope>
    <source>
        <strain evidence="2">CGMCC 1.12777</strain>
    </source>
</reference>
<feature type="coiled-coil region" evidence="1">
    <location>
        <begin position="173"/>
        <end position="203"/>
    </location>
</feature>
<comment type="caution">
    <text evidence="2">The sequence shown here is derived from an EMBL/GenBank/DDBJ whole genome shotgun (WGS) entry which is preliminary data.</text>
</comment>
<dbReference type="InterPro" id="IPR036785">
    <property type="entry name" value="YkyA-like_sf"/>
</dbReference>
<protein>
    <recommendedName>
        <fullName evidence="4">Lipoprotein</fullName>
    </recommendedName>
</protein>
<gene>
    <name evidence="2" type="ORF">GCM10007096_20310</name>
</gene>
<organism evidence="2 3">
    <name type="scientific">Pullulanibacillus pueri</name>
    <dbReference type="NCBI Taxonomy" id="1437324"/>
    <lineage>
        <taxon>Bacteria</taxon>
        <taxon>Bacillati</taxon>
        <taxon>Bacillota</taxon>
        <taxon>Bacilli</taxon>
        <taxon>Bacillales</taxon>
        <taxon>Sporolactobacillaceae</taxon>
        <taxon>Pullulanibacillus</taxon>
    </lineage>
</organism>
<proteinExistence type="predicted"/>
<evidence type="ECO:0000313" key="3">
    <source>
        <dbReference type="Proteomes" id="UP000656813"/>
    </source>
</evidence>
<name>A0A8J3EM29_9BACL</name>
<dbReference type="Gene3D" id="1.20.120.570">
    <property type="entry name" value="YkyA-like"/>
    <property type="match status" value="1"/>
</dbReference>
<sequence length="224" mass="26414">MKIFKSLRPAPLLILVIFVMTGCHHDQKQAEKLHVDLEKSAQIEQRLAKHQESLTQNSTKERKAYKTLLALQIDQNQDIHATIKKAQHYNEEQRRTLNDCDKIFNQGYSLATNAKPLIKDIKDSKQKEAGLKVLKLIEMRHQLYHTYSKEYRHVLDLNDKAYKRLSGESDIEVKKLEDNIKKINQAYKNLDNKKEQFNRYTTQYNQAKWAYYQKAGLQVKQVQN</sequence>
<evidence type="ECO:0000313" key="2">
    <source>
        <dbReference type="EMBL" id="GGH81829.1"/>
    </source>
</evidence>
<dbReference type="SUPFAM" id="SSF140423">
    <property type="entry name" value="MW0975(SA0943)-like"/>
    <property type="match status" value="1"/>
</dbReference>
<keyword evidence="1" id="KW-0175">Coiled coil</keyword>
<dbReference type="Proteomes" id="UP000656813">
    <property type="component" value="Unassembled WGS sequence"/>
</dbReference>
<dbReference type="InterPro" id="IPR019454">
    <property type="entry name" value="Lipoprot_YkyA-like"/>
</dbReference>
<dbReference type="RefSeq" id="WP_188497285.1">
    <property type="nucleotide sequence ID" value="NZ_BMFV01000013.1"/>
</dbReference>
<evidence type="ECO:0000256" key="1">
    <source>
        <dbReference type="SAM" id="Coils"/>
    </source>
</evidence>
<reference evidence="2" key="2">
    <citation type="submission" date="2020-09" db="EMBL/GenBank/DDBJ databases">
        <authorList>
            <person name="Sun Q."/>
            <person name="Zhou Y."/>
        </authorList>
    </citation>
    <scope>NUCLEOTIDE SEQUENCE</scope>
    <source>
        <strain evidence="2">CGMCC 1.12777</strain>
    </source>
</reference>